<dbReference type="EMBL" id="KE124871">
    <property type="protein sequence ID" value="EPB76245.1"/>
    <property type="molecule type" value="Genomic_DNA"/>
</dbReference>
<reference evidence="2 3" key="1">
    <citation type="submission" date="2013-05" db="EMBL/GenBank/DDBJ databases">
        <title>Draft genome of the parasitic nematode Anyclostoma ceylanicum.</title>
        <authorList>
            <person name="Mitreva M."/>
        </authorList>
    </citation>
    <scope>NUCLEOTIDE SEQUENCE [LARGE SCALE GENOMIC DNA]</scope>
</reference>
<accession>A0A0D6LVY7</accession>
<dbReference type="Gene3D" id="3.10.100.10">
    <property type="entry name" value="Mannose-Binding Protein A, subunit A"/>
    <property type="match status" value="1"/>
</dbReference>
<dbReference type="SUPFAM" id="SSF56436">
    <property type="entry name" value="C-type lectin-like"/>
    <property type="match status" value="2"/>
</dbReference>
<dbReference type="InterPro" id="IPR016186">
    <property type="entry name" value="C-type_lectin-like/link_sf"/>
</dbReference>
<evidence type="ECO:0000313" key="2">
    <source>
        <dbReference type="EMBL" id="EPB76245.1"/>
    </source>
</evidence>
<dbReference type="PROSITE" id="PS50041">
    <property type="entry name" value="C_TYPE_LECTIN_2"/>
    <property type="match status" value="1"/>
</dbReference>
<dbReference type="PANTHER" id="PTHR22803">
    <property type="entry name" value="MANNOSE, PHOSPHOLIPASE, LECTIN RECEPTOR RELATED"/>
    <property type="match status" value="1"/>
</dbReference>
<proteinExistence type="predicted"/>
<keyword evidence="3" id="KW-1185">Reference proteome</keyword>
<dbReference type="Proteomes" id="UP000054495">
    <property type="component" value="Unassembled WGS sequence"/>
</dbReference>
<dbReference type="AlphaFoldDB" id="A0A0D6LVY7"/>
<sequence length="183" mass="20361">MCETTASSSNKWQPTASSQCTVEALNGTWLSVNCASSYPYVCAFTSNIPPYFLWATFEDAEQVCVSNGGHLASIHSTEENTFVADISKSGTEYKSGADLTWIGLKQANYPQDTKWTWTDGTAVDYMMWAPGQPDNYKGLEHCGQTHSDYIGKEPAKDTSYQRWNDCQCTTEMRAYVCKKPASH</sequence>
<name>A0A0D6LVY7_9BILA</name>
<organism evidence="2 3">
    <name type="scientific">Ancylostoma ceylanicum</name>
    <dbReference type="NCBI Taxonomy" id="53326"/>
    <lineage>
        <taxon>Eukaryota</taxon>
        <taxon>Metazoa</taxon>
        <taxon>Ecdysozoa</taxon>
        <taxon>Nematoda</taxon>
        <taxon>Chromadorea</taxon>
        <taxon>Rhabditida</taxon>
        <taxon>Rhabditina</taxon>
        <taxon>Rhabditomorpha</taxon>
        <taxon>Strongyloidea</taxon>
        <taxon>Ancylostomatidae</taxon>
        <taxon>Ancylostomatinae</taxon>
        <taxon>Ancylostoma</taxon>
    </lineage>
</organism>
<dbReference type="InterPro" id="IPR001304">
    <property type="entry name" value="C-type_lectin-like"/>
</dbReference>
<dbReference type="SMART" id="SM00034">
    <property type="entry name" value="CLECT"/>
    <property type="match status" value="1"/>
</dbReference>
<protein>
    <submittedName>
        <fullName evidence="2">Lectin C-type domain protein</fullName>
    </submittedName>
</protein>
<evidence type="ECO:0000259" key="1">
    <source>
        <dbReference type="PROSITE" id="PS50041"/>
    </source>
</evidence>
<dbReference type="Pfam" id="PF00059">
    <property type="entry name" value="Lectin_C"/>
    <property type="match status" value="1"/>
</dbReference>
<evidence type="ECO:0000313" key="3">
    <source>
        <dbReference type="Proteomes" id="UP000054495"/>
    </source>
</evidence>
<gene>
    <name evidence="2" type="ORF">ANCCEY_04662</name>
</gene>
<dbReference type="InterPro" id="IPR050111">
    <property type="entry name" value="C-type_lectin/snaclec_domain"/>
</dbReference>
<dbReference type="InterPro" id="IPR016187">
    <property type="entry name" value="CTDL_fold"/>
</dbReference>
<feature type="domain" description="C-type lectin" evidence="1">
    <location>
        <begin position="38"/>
        <end position="168"/>
    </location>
</feature>